<organism evidence="8 9">
    <name type="scientific">Plasmodium falciparum MaliPS096_E11</name>
    <dbReference type="NCBI Taxonomy" id="1036727"/>
    <lineage>
        <taxon>Eukaryota</taxon>
        <taxon>Sar</taxon>
        <taxon>Alveolata</taxon>
        <taxon>Apicomplexa</taxon>
        <taxon>Aconoidasida</taxon>
        <taxon>Haemosporida</taxon>
        <taxon>Plasmodiidae</taxon>
        <taxon>Plasmodium</taxon>
        <taxon>Plasmodium (Laverania)</taxon>
    </lineage>
</organism>
<evidence type="ECO:0000313" key="9">
    <source>
        <dbReference type="Proteomes" id="UP000030699"/>
    </source>
</evidence>
<dbReference type="GO" id="GO:0046789">
    <property type="term" value="F:host cell surface receptor binding"/>
    <property type="evidence" value="ECO:0007669"/>
    <property type="project" value="InterPro"/>
</dbReference>
<feature type="compositionally biased region" description="Polar residues" evidence="2">
    <location>
        <begin position="1248"/>
        <end position="1265"/>
    </location>
</feature>
<accession>A0A024WFX2</accession>
<evidence type="ECO:0000259" key="3">
    <source>
        <dbReference type="Pfam" id="PF03011"/>
    </source>
</evidence>
<feature type="domain" description="Duffy-binding-like" evidence="7">
    <location>
        <begin position="321"/>
        <end position="479"/>
    </location>
</feature>
<dbReference type="SUPFAM" id="SSF140924">
    <property type="entry name" value="Duffy binding domain-like"/>
    <property type="match status" value="5"/>
</dbReference>
<dbReference type="InterPro" id="IPR008602">
    <property type="entry name" value="Duffy-antigen-binding"/>
</dbReference>
<reference evidence="8 9" key="2">
    <citation type="submission" date="2013-02" db="EMBL/GenBank/DDBJ databases">
        <title>The Genome Sequence of Plasmodium falciparum MaliPS096_E11.</title>
        <authorList>
            <consortium name="The Broad Institute Genome Sequencing Platform"/>
            <consortium name="The Broad Institute Genome Sequencing Center for Infectious Disease"/>
            <person name="Neafsey D."/>
            <person name="Cheeseman I."/>
            <person name="Volkman S."/>
            <person name="Adams J."/>
            <person name="Walker B."/>
            <person name="Young S.K."/>
            <person name="Zeng Q."/>
            <person name="Gargeya S."/>
            <person name="Fitzgerald M."/>
            <person name="Haas B."/>
            <person name="Abouelleil A."/>
            <person name="Alvarado L."/>
            <person name="Arachchi H.M."/>
            <person name="Berlin A.M."/>
            <person name="Chapman S.B."/>
            <person name="Dewar J."/>
            <person name="Goldberg J."/>
            <person name="Griggs A."/>
            <person name="Gujja S."/>
            <person name="Hansen M."/>
            <person name="Howarth C."/>
            <person name="Imamovic A."/>
            <person name="Larimer J."/>
            <person name="McCowan C."/>
            <person name="Murphy C."/>
            <person name="Neiman D."/>
            <person name="Pearson M."/>
            <person name="Priest M."/>
            <person name="Roberts A."/>
            <person name="Saif S."/>
            <person name="Shea T."/>
            <person name="Sisk P."/>
            <person name="Sykes S."/>
            <person name="Wortman J."/>
            <person name="Nusbaum C."/>
            <person name="Birren B."/>
        </authorList>
    </citation>
    <scope>NUCLEOTIDE SEQUENCE [LARGE SCALE GENOMIC DNA]</scope>
    <source>
        <strain evidence="8 9">MaliPS096_E11</strain>
    </source>
</reference>
<feature type="coiled-coil region" evidence="1">
    <location>
        <begin position="392"/>
        <end position="447"/>
    </location>
</feature>
<evidence type="ECO:0000259" key="5">
    <source>
        <dbReference type="Pfam" id="PF15447"/>
    </source>
</evidence>
<feature type="compositionally biased region" description="Pro residues" evidence="2">
    <location>
        <begin position="2034"/>
        <end position="2043"/>
    </location>
</feature>
<sequence length="2095" mass="239895">MAPQNGGGGSSQDQKDKPDYTNVKDARELFDRIGGIIQQQVHNAAKTYTSELKGDLSRAKFDRNQSGQQTLNDPCKLDYQYHTNVKNSGEKEHPCRKGTEKRFSDVGGAECDKKKISGSIDNEGACAPYRRLHLCDYNLENINDYENITNDTLLVDVCLAAKHEGNSINTHYPKYQIQYASSFSTSQICTVLARSFADIGDIIRGRDLYRRDKGKRDELEENLKTIFGIIYNNLFKKKGEEAQKRYNDEDKNFFKLREDWWALNRKEVWKAITCDAPDNAKYKVIKPDGSTKDSTWKKCRDVLDVSTNFDYVPQFLRWFEEWAEDFCRKRKHKLQNAIEKCRGKDGKERYCSRNGYDCTKTVRAKRELVKGYDCHKCSVACTNFVPWIKNQKQEFEKQKGKYTKEMQKYSNEASNGKIINTYEKEFYKELKKNYENVESFLKKLNNEAICKKPTAVEKEKASNVDFNNEKYVKTFDHKEYCDTCPWCAKKVKQNGNWTDEQYHPCPLDGITPLDNKEGTNIKILTPDRTKSKILDKYSKLCEKGDKDIQMEKWKCHYEERNDYVQSSGNDYCVLQDGKANTKDETIMSYEAFFEGWVTEMLDESIQWRTEYKNCINKEEATKCHDGCKTPCECFLKWVVQKEEEWNSIEQHFDKQKDIKKEHRYVFLKAFLQLFFFEQIKKAYGDKDESKELMEKLKKIEGTTGSDTEHSNDPIKILLEHEKGEAKKCKENNPDKCKEQATSGLARSLDGPQSPPAVPVESASDDEVEEAETAEEVCEMVKKFIRDNHENDKIGECKKKDFGGNSYPDWKCGDADLVTDDNVCMPPRRQKLCVHFLANDNEIKKLQSQVILREAFIKSAAAETFLAWYYYKSKDSKGNELDNTLKAGTIPPEFLRSMFYTYGDYRDFLFGTDISKGLGEGTALEKQINILFPNGVRKIPNEKTREKWWTDHGPEIWKGMLCALEKASGDKVKFTNNSKYSYTTVTFSGDNSTTLEEFAKRPQFLRWMTEWAEWYCKAQKEEYEELERKCGECKDKGADCWKGTQECTECDKQCRKYKTFVDTWQKQWNKIFYKYLILYRSAKTTSRHGTAAYSGDVGEKDKPVVAFLQELQKQNSGKTTYDTAAGYIHQEAHISDCKIQTDFCDKKNGGKKDNKEYAFRPQPHDHDTACKCNENTPSAPPEPKDKVNPCDIVDKLFTNGDPQNTFKDACEQKYSIPNRYWGWKCIPTKPNGDSTRQEGEASNRRVPRSANSAPETAPPSGTNQGSICIPPRRRKLYVGKLEQWAKEQTQLQTQVEGSSEQSVQSTRNGGTEGASGDQSTSESGGEKTPSDNKLLEAFIESAAVETFFLWHKYKMDKEIEKKEKNRADGELFANTSYVGEELQNDLEENGEIPEEFKRQMFYTLGDYRDILFSGSKDDKNGGNNIILNASGNKEDMEKIQKKIKEILPTSGNKENSFPPNSGQPITREKWWNDNVESIWNAMVYALTYTEKSVSGGEKNTTITQDPNLKSALWDDDTKKPQKHQYNSVKLEDDTGAKPTEAPTRLSEFVKRPTYFRWLEEWGEEFCRKQKHKLEIIRVECRGKEDGDKNCSGYGENCDDNLLQNYTNFPDFNCPGCGTSCSFYKKWIKKKRREYDEQSNAYNTELQNAKNNEDYKQFCATQGTSATAAAFLHKLGPCKKDSGEGNGKDILDFDKPDETFRPAENCKPCSKFNVNCKNADGNCDNSKGQDCESKTHIEAKDIKNGGNSAEDIDMLVSDNSPNGFEDDLDECLLPECADAGIFEGIRKDVWLCGNVCGYNVCKPKNVNGKQNQNQIIIIKALFKRWLEYFLQDYNKIRTKLKPCMKNGEGLSCKNKCKDKCTCVKAWIDEKSTEWTNIKKHYKTQNKDDIKTFVSNILRSLQPQTELNKAIKPCKDLDKFESFCGLNSDKPSQNGHQDAIGCMLEKLQEKATSCQKLPIGSPQAKCVQPSTQPDDEEDLTLEETENQVKPPNICPKVEEPKTVVEVEKCEATATPKEPAPTEPSAGPKPEEEAPAPEVSPTPPTIQPPQADQPTNSISDILSSTIPFGIAIALTSIVNHNNHNHNNHNYNNHKFYCFF</sequence>
<dbReference type="Gene3D" id="1.20.58.1930">
    <property type="match status" value="2"/>
</dbReference>
<keyword evidence="1" id="KW-0175">Coiled coil</keyword>
<feature type="compositionally biased region" description="Basic and acidic residues" evidence="2">
    <location>
        <begin position="727"/>
        <end position="738"/>
    </location>
</feature>
<feature type="compositionally biased region" description="Basic and acidic residues" evidence="2">
    <location>
        <begin position="1158"/>
        <end position="1168"/>
    </location>
</feature>
<feature type="domain" description="Duffy-binding-like" evidence="3">
    <location>
        <begin position="592"/>
        <end position="736"/>
    </location>
</feature>
<feature type="domain" description="Duffy-antigen binding" evidence="4">
    <location>
        <begin position="1266"/>
        <end position="1500"/>
    </location>
</feature>
<proteinExistence type="predicted"/>
<dbReference type="FunFam" id="1.20.58.830:FF:000005">
    <property type="entry name" value="Erythrocyte membrane protein 1, PfEMP1"/>
    <property type="match status" value="1"/>
</dbReference>
<evidence type="ECO:0000313" key="8">
    <source>
        <dbReference type="EMBL" id="ETW46024.1"/>
    </source>
</evidence>
<dbReference type="Proteomes" id="UP000030699">
    <property type="component" value="Unassembled WGS sequence"/>
</dbReference>
<feature type="domain" description="Cysteine-rich interdomain region 1 gamma" evidence="6">
    <location>
        <begin position="1748"/>
        <end position="1803"/>
    </location>
</feature>
<dbReference type="Pfam" id="PF15447">
    <property type="entry name" value="NTS"/>
    <property type="match status" value="1"/>
</dbReference>
<feature type="region of interest" description="Disordered" evidence="2">
    <location>
        <begin position="1"/>
        <end position="25"/>
    </location>
</feature>
<dbReference type="FunFam" id="1.20.1310.20:FF:000001">
    <property type="entry name" value="Erythrocyte membrane protein 1, PfEMP1"/>
    <property type="match status" value="1"/>
</dbReference>
<dbReference type="GO" id="GO:0016020">
    <property type="term" value="C:membrane"/>
    <property type="evidence" value="ECO:0007669"/>
    <property type="project" value="InterPro"/>
</dbReference>
<evidence type="ECO:0008006" key="10">
    <source>
        <dbReference type="Google" id="ProtNLM"/>
    </source>
</evidence>
<feature type="domain" description="Duffy-binding-like" evidence="3">
    <location>
        <begin position="1819"/>
        <end position="1953"/>
    </location>
</feature>
<dbReference type="InterPro" id="IPR029210">
    <property type="entry name" value="PfEMP1_NTS"/>
</dbReference>
<protein>
    <recommendedName>
        <fullName evidence="10">Duffy-binding-like domain-containing protein</fullName>
    </recommendedName>
</protein>
<gene>
    <name evidence="8" type="ORF">PFMALIP_05910</name>
</gene>
<feature type="region of interest" description="Disordered" evidence="2">
    <location>
        <begin position="1956"/>
        <end position="1992"/>
    </location>
</feature>
<feature type="domain" description="Plasmodium falciparum erythrocyte membrane protein-1 N-terminal segment" evidence="5">
    <location>
        <begin position="25"/>
        <end position="60"/>
    </location>
</feature>
<reference evidence="8 9" key="1">
    <citation type="submission" date="2013-02" db="EMBL/GenBank/DDBJ databases">
        <title>The Genome Annotation of Plasmodium falciparum MaliPS096_E11.</title>
        <authorList>
            <consortium name="The Broad Institute Genome Sequencing Platform"/>
            <consortium name="The Broad Institute Genome Sequencing Center for Infectious Disease"/>
            <person name="Neafsey D."/>
            <person name="Hoffman S."/>
            <person name="Volkman S."/>
            <person name="Rosenthal P."/>
            <person name="Walker B."/>
            <person name="Young S.K."/>
            <person name="Zeng Q."/>
            <person name="Gargeya S."/>
            <person name="Fitzgerald M."/>
            <person name="Haas B."/>
            <person name="Abouelleil A."/>
            <person name="Allen A.W."/>
            <person name="Alvarado L."/>
            <person name="Arachchi H.M."/>
            <person name="Berlin A.M."/>
            <person name="Chapman S.B."/>
            <person name="Gainer-Dewar J."/>
            <person name="Goldberg J."/>
            <person name="Griggs A."/>
            <person name="Gujja S."/>
            <person name="Hansen M."/>
            <person name="Howarth C."/>
            <person name="Imamovic A."/>
            <person name="Ireland A."/>
            <person name="Larimer J."/>
            <person name="McCowan C."/>
            <person name="Murphy C."/>
            <person name="Pearson M."/>
            <person name="Poon T.W."/>
            <person name="Priest M."/>
            <person name="Roberts A."/>
            <person name="Saif S."/>
            <person name="Shea T."/>
            <person name="Sisk P."/>
            <person name="Sykes S."/>
            <person name="Wortman J."/>
            <person name="Nusbaum C."/>
            <person name="Birren B."/>
        </authorList>
    </citation>
    <scope>NUCLEOTIDE SEQUENCE [LARGE SCALE GENOMIC DNA]</scope>
    <source>
        <strain evidence="8 9">MaliPS096_E11</strain>
    </source>
</reference>
<feature type="domain" description="Duffy-antigen binding" evidence="4">
    <location>
        <begin position="822"/>
        <end position="986"/>
    </location>
</feature>
<evidence type="ECO:0000259" key="6">
    <source>
        <dbReference type="Pfam" id="PF18562"/>
    </source>
</evidence>
<feature type="region of interest" description="Disordered" evidence="2">
    <location>
        <begin position="2006"/>
        <end position="2056"/>
    </location>
</feature>
<dbReference type="InterPro" id="IPR041480">
    <property type="entry name" value="CIDR1_gamma"/>
</dbReference>
<dbReference type="EMBL" id="KI925808">
    <property type="protein sequence ID" value="ETW46024.1"/>
    <property type="molecule type" value="Genomic_DNA"/>
</dbReference>
<feature type="compositionally biased region" description="Gly residues" evidence="2">
    <location>
        <begin position="1"/>
        <end position="10"/>
    </location>
</feature>
<dbReference type="InterPro" id="IPR054595">
    <property type="entry name" value="DBL_C"/>
</dbReference>
<feature type="domain" description="Duffy-antigen binding" evidence="4">
    <location>
        <begin position="124"/>
        <end position="317"/>
    </location>
</feature>
<evidence type="ECO:0000256" key="2">
    <source>
        <dbReference type="SAM" id="MobiDB-lite"/>
    </source>
</evidence>
<dbReference type="Gene3D" id="1.20.58.830">
    <property type="match status" value="3"/>
</dbReference>
<dbReference type="Pfam" id="PF03011">
    <property type="entry name" value="PFEMP"/>
    <property type="match status" value="2"/>
</dbReference>
<feature type="region of interest" description="Disordered" evidence="2">
    <location>
        <begin position="1288"/>
        <end position="1329"/>
    </location>
</feature>
<feature type="compositionally biased region" description="Low complexity" evidence="2">
    <location>
        <begin position="1291"/>
        <end position="1305"/>
    </location>
</feature>
<dbReference type="FunFam" id="1.20.58.1930:FF:000001">
    <property type="entry name" value="Erythrocyte membrane protein 1, PfEMP1"/>
    <property type="match status" value="1"/>
</dbReference>
<evidence type="ECO:0000259" key="7">
    <source>
        <dbReference type="Pfam" id="PF22672"/>
    </source>
</evidence>
<dbReference type="InterPro" id="IPR004258">
    <property type="entry name" value="DBL"/>
</dbReference>
<feature type="region of interest" description="Disordered" evidence="2">
    <location>
        <begin position="1228"/>
        <end position="1268"/>
    </location>
</feature>
<name>A0A024WFX2_PLAFA</name>
<feature type="compositionally biased region" description="Polar residues" evidence="2">
    <location>
        <begin position="1494"/>
        <end position="1506"/>
    </location>
</feature>
<dbReference type="Pfam" id="PF05424">
    <property type="entry name" value="Duffy_binding"/>
    <property type="match status" value="3"/>
</dbReference>
<feature type="compositionally biased region" description="Basic and acidic residues" evidence="2">
    <location>
        <begin position="13"/>
        <end position="25"/>
    </location>
</feature>
<dbReference type="InterPro" id="IPR042202">
    <property type="entry name" value="Duffy-ag-bd_sf"/>
</dbReference>
<feature type="region of interest" description="Disordered" evidence="2">
    <location>
        <begin position="1494"/>
        <end position="1540"/>
    </location>
</feature>
<feature type="region of interest" description="Disordered" evidence="2">
    <location>
        <begin position="727"/>
        <end position="770"/>
    </location>
</feature>
<dbReference type="Pfam" id="PF22672">
    <property type="entry name" value="DBL_C"/>
    <property type="match status" value="2"/>
</dbReference>
<dbReference type="Pfam" id="PF18562">
    <property type="entry name" value="CIDR1_gamma"/>
    <property type="match status" value="1"/>
</dbReference>
<feature type="compositionally biased region" description="Low complexity" evidence="2">
    <location>
        <begin position="2008"/>
        <end position="2024"/>
    </location>
</feature>
<feature type="compositionally biased region" description="Acidic residues" evidence="2">
    <location>
        <begin position="1970"/>
        <end position="1982"/>
    </location>
</feature>
<feature type="compositionally biased region" description="Polar residues" evidence="2">
    <location>
        <begin position="2044"/>
        <end position="2056"/>
    </location>
</feature>
<feature type="region of interest" description="Disordered" evidence="2">
    <location>
        <begin position="1158"/>
        <end position="1187"/>
    </location>
</feature>
<evidence type="ECO:0000256" key="1">
    <source>
        <dbReference type="SAM" id="Coils"/>
    </source>
</evidence>
<evidence type="ECO:0000259" key="4">
    <source>
        <dbReference type="Pfam" id="PF05424"/>
    </source>
</evidence>
<feature type="domain" description="Duffy-binding-like" evidence="7">
    <location>
        <begin position="1559"/>
        <end position="1701"/>
    </location>
</feature>
<dbReference type="Gene3D" id="1.20.1310.20">
    <property type="entry name" value="Duffy-antigen binding domain"/>
    <property type="match status" value="3"/>
</dbReference>